<name>A0A9Q0GWL8_9MAGN</name>
<dbReference type="PANTHER" id="PTHR46633">
    <property type="entry name" value="TRANSCRIPTION FACTOR MYC/MYB-RELATED"/>
    <property type="match status" value="1"/>
</dbReference>
<organism evidence="1 2">
    <name type="scientific">Protea cynaroides</name>
    <dbReference type="NCBI Taxonomy" id="273540"/>
    <lineage>
        <taxon>Eukaryota</taxon>
        <taxon>Viridiplantae</taxon>
        <taxon>Streptophyta</taxon>
        <taxon>Embryophyta</taxon>
        <taxon>Tracheophyta</taxon>
        <taxon>Spermatophyta</taxon>
        <taxon>Magnoliopsida</taxon>
        <taxon>Proteales</taxon>
        <taxon>Proteaceae</taxon>
        <taxon>Protea</taxon>
    </lineage>
</organism>
<dbReference type="AlphaFoldDB" id="A0A9Q0GWL8"/>
<reference evidence="1" key="1">
    <citation type="journal article" date="2023" name="Plant J.">
        <title>The genome of the king protea, Protea cynaroides.</title>
        <authorList>
            <person name="Chang J."/>
            <person name="Duong T.A."/>
            <person name="Schoeman C."/>
            <person name="Ma X."/>
            <person name="Roodt D."/>
            <person name="Barker N."/>
            <person name="Li Z."/>
            <person name="Van de Peer Y."/>
            <person name="Mizrachi E."/>
        </authorList>
    </citation>
    <scope>NUCLEOTIDE SEQUENCE</scope>
    <source>
        <tissue evidence="1">Young leaves</tissue>
    </source>
</reference>
<dbReference type="EMBL" id="JAMYWD010000011">
    <property type="protein sequence ID" value="KAJ4955168.1"/>
    <property type="molecule type" value="Genomic_DNA"/>
</dbReference>
<gene>
    <name evidence="1" type="ORF">NE237_011951</name>
</gene>
<evidence type="ECO:0000313" key="1">
    <source>
        <dbReference type="EMBL" id="KAJ4955168.1"/>
    </source>
</evidence>
<accession>A0A9Q0GWL8</accession>
<evidence type="ECO:0000313" key="2">
    <source>
        <dbReference type="Proteomes" id="UP001141806"/>
    </source>
</evidence>
<dbReference type="Proteomes" id="UP001141806">
    <property type="component" value="Unassembled WGS sequence"/>
</dbReference>
<proteinExistence type="predicted"/>
<dbReference type="PANTHER" id="PTHR46633:SF6">
    <property type="entry name" value="TRANSCRIPTION FACTOR MYC_MYB N-TERMINAL DOMAIN-CONTAINING PROTEIN"/>
    <property type="match status" value="1"/>
</dbReference>
<sequence>MEPQLKQWEAQFSSGIQILEDLNLVISIQRKFNYLQSIPGVLGIPQTSVGGPICSNPPLLPFMSRIVPPHNAMGAPDRTLDNSSTIQRTVINDSSEMMVEAHLINLSEEEEKPRTLNLKPSWEDQEERTLRQTGKMV</sequence>
<protein>
    <submittedName>
        <fullName evidence="1">Uncharacterized protein</fullName>
    </submittedName>
</protein>
<comment type="caution">
    <text evidence="1">The sequence shown here is derived from an EMBL/GenBank/DDBJ whole genome shotgun (WGS) entry which is preliminary data.</text>
</comment>
<keyword evidence="2" id="KW-1185">Reference proteome</keyword>